<keyword evidence="1" id="KW-0472">Membrane</keyword>
<keyword evidence="1" id="KW-0812">Transmembrane</keyword>
<organism evidence="2 3">
    <name type="scientific">Candidatus Aveggerthella stercoripullorum</name>
    <dbReference type="NCBI Taxonomy" id="2840688"/>
    <lineage>
        <taxon>Bacteria</taxon>
        <taxon>Bacillati</taxon>
        <taxon>Actinomycetota</taxon>
        <taxon>Coriobacteriia</taxon>
        <taxon>Eggerthellales</taxon>
        <taxon>Eggerthellaceae</taxon>
        <taxon>Eggerthellaceae incertae sedis</taxon>
        <taxon>Candidatus Aveggerthella</taxon>
    </lineage>
</organism>
<gene>
    <name evidence="2" type="ORF">IAA69_00475</name>
</gene>
<feature type="transmembrane region" description="Helical" evidence="1">
    <location>
        <begin position="75"/>
        <end position="101"/>
    </location>
</feature>
<evidence type="ECO:0000313" key="3">
    <source>
        <dbReference type="Proteomes" id="UP000824261"/>
    </source>
</evidence>
<reference evidence="2" key="1">
    <citation type="submission" date="2020-10" db="EMBL/GenBank/DDBJ databases">
        <authorList>
            <person name="Gilroy R."/>
        </authorList>
    </citation>
    <scope>NUCLEOTIDE SEQUENCE</scope>
    <source>
        <strain evidence="2">ChiGjej1B1-2707</strain>
    </source>
</reference>
<evidence type="ECO:0008006" key="4">
    <source>
        <dbReference type="Google" id="ProtNLM"/>
    </source>
</evidence>
<proteinExistence type="predicted"/>
<reference evidence="2" key="2">
    <citation type="journal article" date="2021" name="PeerJ">
        <title>Extensive microbial diversity within the chicken gut microbiome revealed by metagenomics and culture.</title>
        <authorList>
            <person name="Gilroy R."/>
            <person name="Ravi A."/>
            <person name="Getino M."/>
            <person name="Pursley I."/>
            <person name="Horton D.L."/>
            <person name="Alikhan N.F."/>
            <person name="Baker D."/>
            <person name="Gharbi K."/>
            <person name="Hall N."/>
            <person name="Watson M."/>
            <person name="Adriaenssens E.M."/>
            <person name="Foster-Nyarko E."/>
            <person name="Jarju S."/>
            <person name="Secka A."/>
            <person name="Antonio M."/>
            <person name="Oren A."/>
            <person name="Chaudhuri R.R."/>
            <person name="La Ragione R."/>
            <person name="Hildebrand F."/>
            <person name="Pallen M.J."/>
        </authorList>
    </citation>
    <scope>NUCLEOTIDE SEQUENCE</scope>
    <source>
        <strain evidence="2">ChiGjej1B1-2707</strain>
    </source>
</reference>
<keyword evidence="1" id="KW-1133">Transmembrane helix</keyword>
<sequence length="173" mass="17633">MQPKSARTLRGLSIAIIIISILAIIGSLVMFATAGLLTYAATDPDAAASVSMSVEASPEASAQLDELGMTAEDGLMLTAFFGLLGVAGAILCIVCYLITLIAGIMGTKGAKNLEKVGTAKAWMIIGAIFAAITCLSMSPTGVVLAVLCIIAAVYANKAKNESAGNFVPYGDAR</sequence>
<protein>
    <recommendedName>
        <fullName evidence="4">DUF4064 domain-containing protein</fullName>
    </recommendedName>
</protein>
<evidence type="ECO:0000313" key="2">
    <source>
        <dbReference type="EMBL" id="HIR00743.1"/>
    </source>
</evidence>
<feature type="transmembrane region" description="Helical" evidence="1">
    <location>
        <begin position="12"/>
        <end position="41"/>
    </location>
</feature>
<evidence type="ECO:0000256" key="1">
    <source>
        <dbReference type="SAM" id="Phobius"/>
    </source>
</evidence>
<accession>A0A9D0ZZB6</accession>
<dbReference type="AlphaFoldDB" id="A0A9D0ZZB6"/>
<feature type="transmembrane region" description="Helical" evidence="1">
    <location>
        <begin position="122"/>
        <end position="155"/>
    </location>
</feature>
<comment type="caution">
    <text evidence="2">The sequence shown here is derived from an EMBL/GenBank/DDBJ whole genome shotgun (WGS) entry which is preliminary data.</text>
</comment>
<dbReference type="EMBL" id="DVGB01000004">
    <property type="protein sequence ID" value="HIR00743.1"/>
    <property type="molecule type" value="Genomic_DNA"/>
</dbReference>
<name>A0A9D0ZZB6_9ACTN</name>
<dbReference type="Proteomes" id="UP000824261">
    <property type="component" value="Unassembled WGS sequence"/>
</dbReference>